<feature type="transmembrane region" description="Helical" evidence="3">
    <location>
        <begin position="361"/>
        <end position="378"/>
    </location>
</feature>
<feature type="transmembrane region" description="Helical" evidence="3">
    <location>
        <begin position="175"/>
        <end position="193"/>
    </location>
</feature>
<dbReference type="InterPro" id="IPR052346">
    <property type="entry name" value="O-mannosyl-transferase_TMTC"/>
</dbReference>
<evidence type="ECO:0000256" key="3">
    <source>
        <dbReference type="SAM" id="Phobius"/>
    </source>
</evidence>
<keyword evidence="2" id="KW-0802">TPR repeat</keyword>
<keyword evidence="3" id="KW-0812">Transmembrane</keyword>
<dbReference type="Proteomes" id="UP001595740">
    <property type="component" value="Unassembled WGS sequence"/>
</dbReference>
<evidence type="ECO:0000313" key="5">
    <source>
        <dbReference type="Proteomes" id="UP001595740"/>
    </source>
</evidence>
<dbReference type="EMBL" id="JBHRXK010000004">
    <property type="protein sequence ID" value="MFC3551571.1"/>
    <property type="molecule type" value="Genomic_DNA"/>
</dbReference>
<feature type="transmembrane region" description="Helical" evidence="3">
    <location>
        <begin position="331"/>
        <end position="349"/>
    </location>
</feature>
<feature type="transmembrane region" description="Helical" evidence="3">
    <location>
        <begin position="91"/>
        <end position="112"/>
    </location>
</feature>
<evidence type="ECO:0000313" key="4">
    <source>
        <dbReference type="EMBL" id="MFC3551571.1"/>
    </source>
</evidence>
<keyword evidence="3" id="KW-1133">Transmembrane helix</keyword>
<protein>
    <recommendedName>
        <fullName evidence="6">Tetratricopeptide repeat protein</fullName>
    </recommendedName>
</protein>
<evidence type="ECO:0000256" key="2">
    <source>
        <dbReference type="ARBA" id="ARBA00022803"/>
    </source>
</evidence>
<feature type="transmembrane region" description="Helical" evidence="3">
    <location>
        <begin position="199"/>
        <end position="217"/>
    </location>
</feature>
<keyword evidence="1" id="KW-0677">Repeat</keyword>
<dbReference type="PANTHER" id="PTHR44227:SF3">
    <property type="entry name" value="PROTEIN O-MANNOSYL-TRANSFERASE TMTC4"/>
    <property type="match status" value="1"/>
</dbReference>
<accession>A0ABV7RPL1</accession>
<organism evidence="4 5">
    <name type="scientific">Lysobacter cavernae</name>
    <dbReference type="NCBI Taxonomy" id="1685901"/>
    <lineage>
        <taxon>Bacteria</taxon>
        <taxon>Pseudomonadati</taxon>
        <taxon>Pseudomonadota</taxon>
        <taxon>Gammaproteobacteria</taxon>
        <taxon>Lysobacterales</taxon>
        <taxon>Lysobacteraceae</taxon>
        <taxon>Lysobacter</taxon>
    </lineage>
</organism>
<comment type="caution">
    <text evidence="4">The sequence shown here is derived from an EMBL/GenBank/DDBJ whole genome shotgun (WGS) entry which is preliminary data.</text>
</comment>
<feature type="transmembrane region" description="Helical" evidence="3">
    <location>
        <begin position="152"/>
        <end position="168"/>
    </location>
</feature>
<feature type="transmembrane region" description="Helical" evidence="3">
    <location>
        <begin position="229"/>
        <end position="250"/>
    </location>
</feature>
<feature type="transmembrane region" description="Helical" evidence="3">
    <location>
        <begin position="390"/>
        <end position="409"/>
    </location>
</feature>
<evidence type="ECO:0000256" key="1">
    <source>
        <dbReference type="ARBA" id="ARBA00022737"/>
    </source>
</evidence>
<dbReference type="PANTHER" id="PTHR44227">
    <property type="match status" value="1"/>
</dbReference>
<gene>
    <name evidence="4" type="ORF">ACFOLC_11180</name>
</gene>
<proteinExistence type="predicted"/>
<reference evidence="5" key="1">
    <citation type="journal article" date="2019" name="Int. J. Syst. Evol. Microbiol.">
        <title>The Global Catalogue of Microorganisms (GCM) 10K type strain sequencing project: providing services to taxonomists for standard genome sequencing and annotation.</title>
        <authorList>
            <consortium name="The Broad Institute Genomics Platform"/>
            <consortium name="The Broad Institute Genome Sequencing Center for Infectious Disease"/>
            <person name="Wu L."/>
            <person name="Ma J."/>
        </authorList>
    </citation>
    <scope>NUCLEOTIDE SEQUENCE [LARGE SCALE GENOMIC DNA]</scope>
    <source>
        <strain evidence="5">KCTC 42875</strain>
    </source>
</reference>
<dbReference type="RefSeq" id="WP_386759330.1">
    <property type="nucleotide sequence ID" value="NZ_JBHRXK010000004.1"/>
</dbReference>
<evidence type="ECO:0008006" key="6">
    <source>
        <dbReference type="Google" id="ProtNLM"/>
    </source>
</evidence>
<feature type="transmembrane region" description="Helical" evidence="3">
    <location>
        <begin position="124"/>
        <end position="146"/>
    </location>
</feature>
<sequence>MPKYRNELLLSLALLIITLLAYWPGLSGGFLLDDYPNIVTNPRVQPERLDLAAIRTAAKSYDAGGYGRPLATISFALDHAMHGKDPWGFKLSGLLVHAFNALLVFWLTTRLLSMAWGRSRRNLIGAFCVALLWSVHPMQVSSALYIVQRMETLSLTFVVLGLICYLHGRERQIAGLNGWPWIAATGVLMLAGLSSKETAALLPAYTLALELTILHFGAASKRMTRVLQLGYGTGATAAVLLFLFVVIPHFSSADAFINRDFNTYERVLTQFRILPMYMGQILLPLPSSLKFYYDTLVPSHSLISPLSTLFGAMLLLALSLGAWVMRKRAPLFSLGILWFLGAHLITSNVFNLELAFEHRNYFALLGVLLACADVIRRIPSRDGPTIKHVAIGAVLVASIGLTVIRSAAWGNPLHLALDFVARSPESPRASSDLGTEYLNLSEGDPKSRFFLLARDEFERGAKLPNASPLLEQGLIIMAATTGEPVEDRWWQQLIHKLATRPIGSQEISAVAGLMKQRYEGIELDDQRLSEAYSTMLRRREMPPQFYVQYANYALTHLGDQELADIMFVRAVDHADAQYAAALVAALVMDGRHREAEAVHARAQQLGLMQAPTSP</sequence>
<feature type="transmembrane region" description="Helical" evidence="3">
    <location>
        <begin position="302"/>
        <end position="324"/>
    </location>
</feature>
<keyword evidence="5" id="KW-1185">Reference proteome</keyword>
<name>A0ABV7RPL1_9GAMM</name>
<keyword evidence="3" id="KW-0472">Membrane</keyword>